<dbReference type="EMBL" id="PDLH01000007">
    <property type="protein sequence ID" value="PHG99164.1"/>
    <property type="molecule type" value="Genomic_DNA"/>
</dbReference>
<dbReference type="GeneID" id="92939742"/>
<accession>A0A7X5SWM1</accession>
<dbReference type="Proteomes" id="UP000486601">
    <property type="component" value="Unassembled WGS sequence"/>
</dbReference>
<protein>
    <submittedName>
        <fullName evidence="2">Uncharacterized protein</fullName>
    </submittedName>
</protein>
<evidence type="ECO:0000313" key="4">
    <source>
        <dbReference type="Proteomes" id="UP000033052"/>
    </source>
</evidence>
<reference evidence="2 6" key="4">
    <citation type="submission" date="2019-04" db="EMBL/GenBank/DDBJ databases">
        <title>Genome sequencing of Clostridium botulinum Groups I-IV and Clostridium butyricum.</title>
        <authorList>
            <person name="Brunt J."/>
            <person name="Van Vliet A.H.M."/>
            <person name="Stringer S.C."/>
            <person name="Carter A.T."/>
            <person name="Peck M.W."/>
        </authorList>
    </citation>
    <scope>NUCLEOTIDE SEQUENCE [LARGE SCALE GENOMIC DNA]</scope>
    <source>
        <strain evidence="2 6">IFR 18/108</strain>
    </source>
</reference>
<evidence type="ECO:0000313" key="1">
    <source>
        <dbReference type="EMBL" id="AKC63833.1"/>
    </source>
</evidence>
<dbReference type="Proteomes" id="UP000033052">
    <property type="component" value="Chromosome"/>
</dbReference>
<dbReference type="Proteomes" id="UP000223854">
    <property type="component" value="Unassembled WGS sequence"/>
</dbReference>
<evidence type="ECO:0000313" key="5">
    <source>
        <dbReference type="Proteomes" id="UP000223854"/>
    </source>
</evidence>
<name>A0A7X5SWM1_CLOSG</name>
<reference evidence="1 4" key="2">
    <citation type="journal article" date="2015" name="PLoS ONE">
        <title>A universal mariner transposon system for forward genetic studies in the genus clostridium.</title>
        <authorList>
            <person name="Zhang Y."/>
            <person name="Grosse-Honebrink A."/>
            <person name="Minton N.P."/>
        </authorList>
    </citation>
    <scope>NUCLEOTIDE SEQUENCE [LARGE SCALE GENOMIC DNA]</scope>
    <source>
        <strain evidence="1 4">NCIMB 10696</strain>
    </source>
</reference>
<proteinExistence type="predicted"/>
<sequence length="309" mass="34490">MLVKGTCAKKDLMTEIYKAILSPGSNWTEISSNKTNDYIVNGNDGWVFKSPKIGYKKENVFMRLKSPDLSDPKISGNHLYIWLSDNYIPSNTEGENGTFTQMGIVNKVLFTPSNIQNHNPDTLYDYYIDILDYRILIIIELHTVSMITYPNCIYIGYPDINTNLEGKEYTNQFIAASNLGGAPGKMAYWHKAPGATGTGSQYNKFSNTFCQLNSVNPTPMGIYLLNPIYLMADNLNNNVPNTGFLGIFDGIYGLPNTNIVNGDIVKINGDDYKVFNLSQYLLNTASNIGEGNIYYYNSLSNVSCIAIKI</sequence>
<dbReference type="RefSeq" id="WP_033061013.1">
    <property type="nucleotide sequence ID" value="NZ_CBCRVC010000027.1"/>
</dbReference>
<evidence type="ECO:0000313" key="3">
    <source>
        <dbReference type="EMBL" id="PHG99164.1"/>
    </source>
</evidence>
<keyword evidence="5" id="KW-1185">Reference proteome</keyword>
<evidence type="ECO:0000313" key="6">
    <source>
        <dbReference type="Proteomes" id="UP000486601"/>
    </source>
</evidence>
<organism evidence="2 6">
    <name type="scientific">Clostridium sporogenes</name>
    <dbReference type="NCBI Taxonomy" id="1509"/>
    <lineage>
        <taxon>Bacteria</taxon>
        <taxon>Bacillati</taxon>
        <taxon>Bacillota</taxon>
        <taxon>Clostridia</taxon>
        <taxon>Eubacteriales</taxon>
        <taxon>Clostridiaceae</taxon>
        <taxon>Clostridium</taxon>
    </lineage>
</organism>
<reference evidence="3 5" key="3">
    <citation type="submission" date="2017-09" db="EMBL/GenBank/DDBJ databases">
        <title>FDA dAtabase for Regulatory Grade micrObial Sequences (FDA-ARGOS): Supporting development and validation of Infectious Disease Dx tests.</title>
        <authorList>
            <person name="Kerrigan L."/>
            <person name="Long C."/>
            <person name="Tallon L.J."/>
            <person name="Sadzewicz L."/>
            <person name="Ott S."/>
            <person name="Zhao X."/>
            <person name="Nagaraj S."/>
            <person name="Vavikolanu K."/>
            <person name="Aluvathingal J."/>
            <person name="Nadendla S."/>
            <person name="Sichtig H."/>
        </authorList>
    </citation>
    <scope>NUCLEOTIDE SEQUENCE [LARGE SCALE GENOMIC DNA]</scope>
    <source>
        <strain evidence="3 5">FDAARGOS_423</strain>
    </source>
</reference>
<evidence type="ECO:0000313" key="2">
    <source>
        <dbReference type="EMBL" id="NFR60411.1"/>
    </source>
</evidence>
<dbReference type="EMBL" id="CP009225">
    <property type="protein sequence ID" value="AKC63833.1"/>
    <property type="molecule type" value="Genomic_DNA"/>
</dbReference>
<gene>
    <name evidence="1" type="ORF">CLSPO_c31140</name>
    <name evidence="3" type="ORF">CRX47_04600</name>
    <name evidence="2" type="ORF">FDF70_02630</name>
</gene>
<reference evidence="1" key="1">
    <citation type="submission" date="2014-08" db="EMBL/GenBank/DDBJ databases">
        <authorList>
            <person name="Kubiak A."/>
            <person name="Poehlein A."/>
            <person name="Daniel R."/>
            <person name="Minton N.P."/>
        </authorList>
    </citation>
    <scope>NUCLEOTIDE SEQUENCE</scope>
    <source>
        <strain evidence="1">NCIMB 10696</strain>
    </source>
</reference>
<dbReference type="AlphaFoldDB" id="A0A7X5SWM1"/>
<dbReference type="KEGG" id="cld:CLSPO_c31140"/>
<dbReference type="EMBL" id="SXCS01000001">
    <property type="protein sequence ID" value="NFR60411.1"/>
    <property type="molecule type" value="Genomic_DNA"/>
</dbReference>